<name>A0ABS4D757_9CHLR</name>
<keyword evidence="2" id="KW-1185">Reference proteome</keyword>
<sequence length="71" mass="8125">MTKRHMSKLIHEGVYVAEVDVELLYADEGWSPYLSLADAHKLDEVREALRREDVETASRLARVFKLTPVAV</sequence>
<evidence type="ECO:0000313" key="2">
    <source>
        <dbReference type="Proteomes" id="UP001193081"/>
    </source>
</evidence>
<dbReference type="Proteomes" id="UP001193081">
    <property type="component" value="Unassembled WGS sequence"/>
</dbReference>
<comment type="caution">
    <text evidence="1">The sequence shown here is derived from an EMBL/GenBank/DDBJ whole genome shotgun (WGS) entry which is preliminary data.</text>
</comment>
<dbReference type="RefSeq" id="WP_135477305.1">
    <property type="nucleotide sequence ID" value="NZ_SIJK02000007.1"/>
</dbReference>
<protein>
    <submittedName>
        <fullName evidence="1">Uncharacterized protein</fullName>
    </submittedName>
</protein>
<evidence type="ECO:0000313" key="1">
    <source>
        <dbReference type="EMBL" id="MBP1465268.1"/>
    </source>
</evidence>
<organism evidence="1 2">
    <name type="scientific">Candidatus Chloroploca mongolica</name>
    <dbReference type="NCBI Taxonomy" id="2528176"/>
    <lineage>
        <taxon>Bacteria</taxon>
        <taxon>Bacillati</taxon>
        <taxon>Chloroflexota</taxon>
        <taxon>Chloroflexia</taxon>
        <taxon>Chloroflexales</taxon>
        <taxon>Chloroflexineae</taxon>
        <taxon>Oscillochloridaceae</taxon>
        <taxon>Candidatus Chloroploca</taxon>
    </lineage>
</organism>
<reference evidence="1 2" key="1">
    <citation type="submission" date="2021-03" db="EMBL/GenBank/DDBJ databases">
        <authorList>
            <person name="Grouzdev D.S."/>
        </authorList>
    </citation>
    <scope>NUCLEOTIDE SEQUENCE [LARGE SCALE GENOMIC DNA]</scope>
    <source>
        <strain evidence="1 2">M50-1</strain>
    </source>
</reference>
<gene>
    <name evidence="1" type="ORF">EYB53_006070</name>
</gene>
<accession>A0ABS4D757</accession>
<dbReference type="EMBL" id="SIJK02000007">
    <property type="protein sequence ID" value="MBP1465268.1"/>
    <property type="molecule type" value="Genomic_DNA"/>
</dbReference>
<proteinExistence type="predicted"/>